<dbReference type="SUPFAM" id="SSF53448">
    <property type="entry name" value="Nucleotide-diphospho-sugar transferases"/>
    <property type="match status" value="1"/>
</dbReference>
<dbReference type="Pfam" id="PF00535">
    <property type="entry name" value="Glycos_transf_2"/>
    <property type="match status" value="1"/>
</dbReference>
<protein>
    <recommendedName>
        <fullName evidence="4">Glycosyltransferase 2-like domain-containing protein</fullName>
    </recommendedName>
</protein>
<dbReference type="GO" id="GO:0016757">
    <property type="term" value="F:glycosyltransferase activity"/>
    <property type="evidence" value="ECO:0007669"/>
    <property type="project" value="UniProtKB-KW"/>
</dbReference>
<name>A0A2H0WCF9_9BACT</name>
<dbReference type="CDD" id="cd04186">
    <property type="entry name" value="GT_2_like_c"/>
    <property type="match status" value="1"/>
</dbReference>
<evidence type="ECO:0000313" key="5">
    <source>
        <dbReference type="EMBL" id="PIS09589.1"/>
    </source>
</evidence>
<dbReference type="EMBL" id="PEZT01000001">
    <property type="protein sequence ID" value="PIS09589.1"/>
    <property type="molecule type" value="Genomic_DNA"/>
</dbReference>
<evidence type="ECO:0000256" key="3">
    <source>
        <dbReference type="ARBA" id="ARBA00022679"/>
    </source>
</evidence>
<comment type="similarity">
    <text evidence="1">Belongs to the glycosyltransferase 2 family.</text>
</comment>
<accession>A0A2H0WCF9</accession>
<dbReference type="AlphaFoldDB" id="A0A2H0WCF9"/>
<organism evidence="5 6">
    <name type="scientific">Candidatus Beckwithbacteria bacterium CG10_big_fil_rev_8_21_14_0_10_34_10</name>
    <dbReference type="NCBI Taxonomy" id="1974495"/>
    <lineage>
        <taxon>Bacteria</taxon>
        <taxon>Candidatus Beckwithiibacteriota</taxon>
    </lineage>
</organism>
<feature type="domain" description="Glycosyltransferase 2-like" evidence="4">
    <location>
        <begin position="5"/>
        <end position="180"/>
    </location>
</feature>
<keyword evidence="3" id="KW-0808">Transferase</keyword>
<evidence type="ECO:0000313" key="6">
    <source>
        <dbReference type="Proteomes" id="UP000230093"/>
    </source>
</evidence>
<dbReference type="PANTHER" id="PTHR43179:SF12">
    <property type="entry name" value="GALACTOFURANOSYLTRANSFERASE GLFT2"/>
    <property type="match status" value="1"/>
</dbReference>
<dbReference type="InterPro" id="IPR001173">
    <property type="entry name" value="Glyco_trans_2-like"/>
</dbReference>
<reference evidence="6" key="1">
    <citation type="submission" date="2017-09" db="EMBL/GenBank/DDBJ databases">
        <title>Depth-based differentiation of microbial function through sediment-hosted aquifers and enrichment of novel symbionts in the deep terrestrial subsurface.</title>
        <authorList>
            <person name="Probst A.J."/>
            <person name="Ladd B."/>
            <person name="Jarett J.K."/>
            <person name="Geller-Mcgrath D.E."/>
            <person name="Sieber C.M.K."/>
            <person name="Emerson J.B."/>
            <person name="Anantharaman K."/>
            <person name="Thomas B.C."/>
            <person name="Malmstrom R."/>
            <person name="Stieglmeier M."/>
            <person name="Klingl A."/>
            <person name="Woyke T."/>
            <person name="Ryan C.M."/>
            <person name="Banfield J.F."/>
        </authorList>
    </citation>
    <scope>NUCLEOTIDE SEQUENCE [LARGE SCALE GENOMIC DNA]</scope>
</reference>
<evidence type="ECO:0000256" key="2">
    <source>
        <dbReference type="ARBA" id="ARBA00022676"/>
    </source>
</evidence>
<evidence type="ECO:0000256" key="1">
    <source>
        <dbReference type="ARBA" id="ARBA00006739"/>
    </source>
</evidence>
<dbReference type="Proteomes" id="UP000230093">
    <property type="component" value="Unassembled WGS sequence"/>
</dbReference>
<evidence type="ECO:0000259" key="4">
    <source>
        <dbReference type="Pfam" id="PF00535"/>
    </source>
</evidence>
<keyword evidence="2" id="KW-0328">Glycosyltransferase</keyword>
<sequence>MKLAIIIVNFNSYPYILDCLLSLKKADKRGVKCKIILVDNNSKDESVKAISKNFPQVDIIKNRKNLGFAKANNVAIKKALKEKFDYIFLLNPDTKVEENFLEPLIQLIKSNRKIGIVSPALKEKRNGKTIYTLGAKFNRVLGKTEHLYLKENSINSLKPQEEELVSGCAMLVKTSVFKKIGLFDEKFFLYFEDTDFCLRAFKIGFKIYSVPQSVVFHQPSTSLGEISFKKAWHIFISNAFFTIKWVKPYFWPLSFTFQLPLFIKMNFNSVVSNLNSFRKRRKKI</sequence>
<comment type="caution">
    <text evidence="5">The sequence shown here is derived from an EMBL/GenBank/DDBJ whole genome shotgun (WGS) entry which is preliminary data.</text>
</comment>
<dbReference type="Gene3D" id="3.90.550.10">
    <property type="entry name" value="Spore Coat Polysaccharide Biosynthesis Protein SpsA, Chain A"/>
    <property type="match status" value="1"/>
</dbReference>
<dbReference type="PANTHER" id="PTHR43179">
    <property type="entry name" value="RHAMNOSYLTRANSFERASE WBBL"/>
    <property type="match status" value="1"/>
</dbReference>
<dbReference type="InterPro" id="IPR029044">
    <property type="entry name" value="Nucleotide-diphossugar_trans"/>
</dbReference>
<gene>
    <name evidence="5" type="ORF">COT75_00065</name>
</gene>
<proteinExistence type="inferred from homology"/>